<accession>A0A836AHJ1</accession>
<dbReference type="GO" id="GO:0005634">
    <property type="term" value="C:nucleus"/>
    <property type="evidence" value="ECO:0007669"/>
    <property type="project" value="UniProtKB-SubCell"/>
</dbReference>
<proteinExistence type="inferred from homology"/>
<dbReference type="SUPFAM" id="SSF47459">
    <property type="entry name" value="HLH, helix-loop-helix DNA-binding domain"/>
    <property type="match status" value="1"/>
</dbReference>
<dbReference type="PROSITE" id="PS50888">
    <property type="entry name" value="BHLH"/>
    <property type="match status" value="1"/>
</dbReference>
<dbReference type="PANTHER" id="PTHR45776:SF1">
    <property type="entry name" value="TRANSCRIPTION FACTOR EC"/>
    <property type="match status" value="1"/>
</dbReference>
<evidence type="ECO:0000313" key="9">
    <source>
        <dbReference type="EMBL" id="KAG5210316.1"/>
    </source>
</evidence>
<keyword evidence="6" id="KW-0539">Nucleus</keyword>
<reference evidence="9 10" key="1">
    <citation type="submission" date="2020-12" db="EMBL/GenBank/DDBJ databases">
        <title>De novo assembly of Tibetan sheep genome.</title>
        <authorList>
            <person name="Li X."/>
        </authorList>
    </citation>
    <scope>NUCLEOTIDE SEQUENCE [LARGE SCALE GENOMIC DNA]</scope>
    <source>
        <tissue evidence="9">Heart</tissue>
    </source>
</reference>
<evidence type="ECO:0000259" key="8">
    <source>
        <dbReference type="PROSITE" id="PS50888"/>
    </source>
</evidence>
<dbReference type="Pfam" id="PF00010">
    <property type="entry name" value="HLH"/>
    <property type="match status" value="1"/>
</dbReference>
<feature type="compositionally biased region" description="Polar residues" evidence="7">
    <location>
        <begin position="71"/>
        <end position="80"/>
    </location>
</feature>
<gene>
    <name evidence="9" type="ORF">JEQ12_015510</name>
</gene>
<evidence type="ECO:0000256" key="7">
    <source>
        <dbReference type="SAM" id="MobiDB-lite"/>
    </source>
</evidence>
<keyword evidence="5" id="KW-0804">Transcription</keyword>
<keyword evidence="4" id="KW-0238">DNA-binding</keyword>
<comment type="caution">
    <text evidence="9">The sequence shown here is derived from an EMBL/GenBank/DDBJ whole genome shotgun (WGS) entry which is preliminary data.</text>
</comment>
<dbReference type="Proteomes" id="UP000664991">
    <property type="component" value="Unassembled WGS sequence"/>
</dbReference>
<dbReference type="GO" id="GO:0000978">
    <property type="term" value="F:RNA polymerase II cis-regulatory region sequence-specific DNA binding"/>
    <property type="evidence" value="ECO:0007669"/>
    <property type="project" value="TreeGrafter"/>
</dbReference>
<protein>
    <recommendedName>
        <fullName evidence="8">BHLH domain-containing protein</fullName>
    </recommendedName>
</protein>
<evidence type="ECO:0000256" key="5">
    <source>
        <dbReference type="ARBA" id="ARBA00023163"/>
    </source>
</evidence>
<dbReference type="InterPro" id="IPR036638">
    <property type="entry name" value="HLH_DNA-bd_sf"/>
</dbReference>
<comment type="subcellular location">
    <subcellularLocation>
        <location evidence="1">Nucleus</location>
    </subcellularLocation>
</comment>
<organism evidence="9 10">
    <name type="scientific">Ovis aries</name>
    <name type="common">Sheep</name>
    <dbReference type="NCBI Taxonomy" id="9940"/>
    <lineage>
        <taxon>Eukaryota</taxon>
        <taxon>Metazoa</taxon>
        <taxon>Chordata</taxon>
        <taxon>Craniata</taxon>
        <taxon>Vertebrata</taxon>
        <taxon>Euteleostomi</taxon>
        <taxon>Mammalia</taxon>
        <taxon>Eutheria</taxon>
        <taxon>Laurasiatheria</taxon>
        <taxon>Artiodactyla</taxon>
        <taxon>Ruminantia</taxon>
        <taxon>Pecora</taxon>
        <taxon>Bovidae</taxon>
        <taxon>Caprinae</taxon>
        <taxon>Ovis</taxon>
    </lineage>
</organism>
<dbReference type="PANTHER" id="PTHR45776">
    <property type="entry name" value="MIP04163P"/>
    <property type="match status" value="1"/>
</dbReference>
<dbReference type="SMART" id="SM00353">
    <property type="entry name" value="HLH"/>
    <property type="match status" value="1"/>
</dbReference>
<dbReference type="AlphaFoldDB" id="A0A836AHJ1"/>
<sequence>MLFFRSIHNGFNKVPAHLESPARTQLQKVQRQQVKPFMTLDHQILNQSFKRSHPPTPSSELLVQHGHPSPESDTGLTGNPLTKLLTLGKEDDNTEWHVSGSILDVYSGEQEISPVNMGLTSASCPSSLPMKREITETDTRALAKERQKKDNHNLIERRRRYNINYRIKELGTLIPKSNDPEMTHEYEKAKHTLKHVNVGKSFQGLLQQCGNDIDHHSFQPFFFGKKLSHFGRTDSTPKSQVYIFAVGIGSEACDVHSSVQKFYAPISRDRHTASVTNQNFPGG</sequence>
<feature type="domain" description="BHLH" evidence="8">
    <location>
        <begin position="147"/>
        <end position="208"/>
    </location>
</feature>
<evidence type="ECO:0000313" key="10">
    <source>
        <dbReference type="Proteomes" id="UP000664991"/>
    </source>
</evidence>
<evidence type="ECO:0000256" key="6">
    <source>
        <dbReference type="ARBA" id="ARBA00023242"/>
    </source>
</evidence>
<evidence type="ECO:0000256" key="3">
    <source>
        <dbReference type="ARBA" id="ARBA00023015"/>
    </source>
</evidence>
<evidence type="ECO:0000256" key="1">
    <source>
        <dbReference type="ARBA" id="ARBA00004123"/>
    </source>
</evidence>
<dbReference type="InterPro" id="IPR011598">
    <property type="entry name" value="bHLH_dom"/>
</dbReference>
<evidence type="ECO:0000256" key="4">
    <source>
        <dbReference type="ARBA" id="ARBA00023125"/>
    </source>
</evidence>
<dbReference type="GO" id="GO:0000981">
    <property type="term" value="F:DNA-binding transcription factor activity, RNA polymerase II-specific"/>
    <property type="evidence" value="ECO:0007669"/>
    <property type="project" value="TreeGrafter"/>
</dbReference>
<feature type="region of interest" description="Disordered" evidence="7">
    <location>
        <begin position="49"/>
        <end position="81"/>
    </location>
</feature>
<keyword evidence="3" id="KW-0805">Transcription regulation</keyword>
<evidence type="ECO:0000256" key="2">
    <source>
        <dbReference type="ARBA" id="ARBA00008289"/>
    </source>
</evidence>
<dbReference type="EMBL" id="JAEMGP010000004">
    <property type="protein sequence ID" value="KAG5210316.1"/>
    <property type="molecule type" value="Genomic_DNA"/>
</dbReference>
<comment type="similarity">
    <text evidence="2">Belongs to the MiT/TFE family.</text>
</comment>
<name>A0A836AHJ1_SHEEP</name>
<dbReference type="GO" id="GO:0046983">
    <property type="term" value="F:protein dimerization activity"/>
    <property type="evidence" value="ECO:0007669"/>
    <property type="project" value="InterPro"/>
</dbReference>
<dbReference type="Gene3D" id="4.10.280.10">
    <property type="entry name" value="Helix-loop-helix DNA-binding domain"/>
    <property type="match status" value="1"/>
</dbReference>